<dbReference type="AlphaFoldDB" id="A0A4R2P7J0"/>
<evidence type="ECO:0000313" key="4">
    <source>
        <dbReference type="EMBL" id="TCP30909.1"/>
    </source>
</evidence>
<dbReference type="InterPro" id="IPR011650">
    <property type="entry name" value="Peptidase_M20_dimer"/>
</dbReference>
<proteinExistence type="predicted"/>
<organism evidence="4 5">
    <name type="scientific">Scopulibacillus darangshiensis</name>
    <dbReference type="NCBI Taxonomy" id="442528"/>
    <lineage>
        <taxon>Bacteria</taxon>
        <taxon>Bacillati</taxon>
        <taxon>Bacillota</taxon>
        <taxon>Bacilli</taxon>
        <taxon>Bacillales</taxon>
        <taxon>Sporolactobacillaceae</taxon>
        <taxon>Scopulibacillus</taxon>
    </lineage>
</organism>
<dbReference type="Pfam" id="PF07687">
    <property type="entry name" value="M20_dimer"/>
    <property type="match status" value="1"/>
</dbReference>
<evidence type="ECO:0000313" key="5">
    <source>
        <dbReference type="Proteomes" id="UP000295416"/>
    </source>
</evidence>
<evidence type="ECO:0000259" key="3">
    <source>
        <dbReference type="Pfam" id="PF07687"/>
    </source>
</evidence>
<keyword evidence="1 4" id="KW-0378">Hydrolase</keyword>
<dbReference type="InterPro" id="IPR002933">
    <property type="entry name" value="Peptidase_M20"/>
</dbReference>
<dbReference type="PANTHER" id="PTHR11014">
    <property type="entry name" value="PEPTIDASE M20 FAMILY MEMBER"/>
    <property type="match status" value="1"/>
</dbReference>
<feature type="binding site" evidence="2">
    <location>
        <position position="142"/>
    </location>
    <ligand>
        <name>Mn(2+)</name>
        <dbReference type="ChEBI" id="CHEBI:29035"/>
        <label>2</label>
    </ligand>
</feature>
<dbReference type="InterPro" id="IPR036264">
    <property type="entry name" value="Bact_exopeptidase_dim_dom"/>
</dbReference>
<dbReference type="GO" id="GO:0050118">
    <property type="term" value="F:N-acetyldiaminopimelate deacetylase activity"/>
    <property type="evidence" value="ECO:0007669"/>
    <property type="project" value="UniProtKB-ARBA"/>
</dbReference>
<dbReference type="PANTHER" id="PTHR11014:SF63">
    <property type="entry name" value="METALLOPEPTIDASE, PUTATIVE (AFU_ORTHOLOGUE AFUA_6G09600)-RELATED"/>
    <property type="match status" value="1"/>
</dbReference>
<dbReference type="Proteomes" id="UP000295416">
    <property type="component" value="Unassembled WGS sequence"/>
</dbReference>
<accession>A0A4R2P7J0</accession>
<name>A0A4R2P7J0_9BACL</name>
<feature type="binding site" evidence="2">
    <location>
        <position position="106"/>
    </location>
    <ligand>
        <name>Mn(2+)</name>
        <dbReference type="ChEBI" id="CHEBI:29035"/>
        <label>2</label>
    </ligand>
</feature>
<feature type="binding site" evidence="2">
    <location>
        <position position="366"/>
    </location>
    <ligand>
        <name>Mn(2+)</name>
        <dbReference type="ChEBI" id="CHEBI:29035"/>
        <label>2</label>
    </ligand>
</feature>
<dbReference type="Gene3D" id="3.40.630.10">
    <property type="entry name" value="Zn peptidases"/>
    <property type="match status" value="1"/>
</dbReference>
<comment type="cofactor">
    <cofactor evidence="2">
        <name>Mn(2+)</name>
        <dbReference type="ChEBI" id="CHEBI:29035"/>
    </cofactor>
    <text evidence="2">The Mn(2+) ion enhances activity.</text>
</comment>
<sequence>MTVEVQSQATLIDNVKEDVIKWRRYLHQHPELSFQEIETSQFVYDTLSSFGGLELSRPTKTSVVARLTGSQPGKTLAIRADMDALPITEETDYEFKSQNPGIMHACGHDGHTAILLGTAKVLTRLRDKINGEVRFIFQHAEEQPPGGAIEMVRAGVMDGVDMVIGLHLMTTVESGQIGITSGPTSSNSDTFEITVLGKGGHGAMPQDAVDSVAIAGQVLTNLQHIVSRNTDPLDSLVVSATKIHGGSANNVIPDKVEIGGTVRSFNPETRDKAPKLMERLIKNITEAHGANYEFKYNKGYSSVYNDELVTSNVREALVEAFGEEVVQHTKPFSGSEDFSGFLTKAPGTYFWVGTGNQEKNSTYPHHHPKFALDEDSMEMGVKAFVHSVFKLLN</sequence>
<dbReference type="Pfam" id="PF01546">
    <property type="entry name" value="Peptidase_M20"/>
    <property type="match status" value="1"/>
</dbReference>
<keyword evidence="2" id="KW-0464">Manganese</keyword>
<comment type="caution">
    <text evidence="4">The sequence shown here is derived from an EMBL/GenBank/DDBJ whole genome shotgun (WGS) entry which is preliminary data.</text>
</comment>
<evidence type="ECO:0000256" key="2">
    <source>
        <dbReference type="PIRSR" id="PIRSR005962-1"/>
    </source>
</evidence>
<dbReference type="PIRSF" id="PIRSF005962">
    <property type="entry name" value="Pept_M20D_amidohydro"/>
    <property type="match status" value="1"/>
</dbReference>
<dbReference type="CDD" id="cd08021">
    <property type="entry name" value="M20_Acy1_YhaA-like"/>
    <property type="match status" value="1"/>
</dbReference>
<evidence type="ECO:0000256" key="1">
    <source>
        <dbReference type="ARBA" id="ARBA00022801"/>
    </source>
</evidence>
<dbReference type="GO" id="GO:0046872">
    <property type="term" value="F:metal ion binding"/>
    <property type="evidence" value="ECO:0007669"/>
    <property type="project" value="UniProtKB-KW"/>
</dbReference>
<dbReference type="GO" id="GO:0019877">
    <property type="term" value="P:diaminopimelate biosynthetic process"/>
    <property type="evidence" value="ECO:0007669"/>
    <property type="project" value="UniProtKB-ARBA"/>
</dbReference>
<feature type="binding site" evidence="2">
    <location>
        <position position="167"/>
    </location>
    <ligand>
        <name>Mn(2+)</name>
        <dbReference type="ChEBI" id="CHEBI:29035"/>
        <label>2</label>
    </ligand>
</feature>
<feature type="domain" description="Peptidase M20 dimerisation" evidence="3">
    <location>
        <begin position="187"/>
        <end position="285"/>
    </location>
</feature>
<dbReference type="OrthoDB" id="9776731at2"/>
<dbReference type="InterPro" id="IPR017439">
    <property type="entry name" value="Amidohydrolase"/>
</dbReference>
<dbReference type="FunFam" id="3.30.70.360:FF:000001">
    <property type="entry name" value="N-acetyldiaminopimelate deacetylase"/>
    <property type="match status" value="1"/>
</dbReference>
<dbReference type="RefSeq" id="WP_132744187.1">
    <property type="nucleotide sequence ID" value="NZ_SLXK01000004.1"/>
</dbReference>
<gene>
    <name evidence="4" type="ORF">EV207_10488</name>
</gene>
<reference evidence="4 5" key="1">
    <citation type="submission" date="2019-03" db="EMBL/GenBank/DDBJ databases">
        <title>Genomic Encyclopedia of Type Strains, Phase IV (KMG-IV): sequencing the most valuable type-strain genomes for metagenomic binning, comparative biology and taxonomic classification.</title>
        <authorList>
            <person name="Goeker M."/>
        </authorList>
    </citation>
    <scope>NUCLEOTIDE SEQUENCE [LARGE SCALE GENOMIC DNA]</scope>
    <source>
        <strain evidence="4 5">DSM 19377</strain>
    </source>
</reference>
<dbReference type="SUPFAM" id="SSF55031">
    <property type="entry name" value="Bacterial exopeptidase dimerisation domain"/>
    <property type="match status" value="1"/>
</dbReference>
<protein>
    <submittedName>
        <fullName evidence="4">Amidohydrolase</fullName>
    </submittedName>
</protein>
<keyword evidence="5" id="KW-1185">Reference proteome</keyword>
<keyword evidence="2" id="KW-0479">Metal-binding</keyword>
<dbReference type="EMBL" id="SLXK01000004">
    <property type="protein sequence ID" value="TCP30909.1"/>
    <property type="molecule type" value="Genomic_DNA"/>
</dbReference>
<dbReference type="NCBIfam" id="TIGR01891">
    <property type="entry name" value="amidohydrolases"/>
    <property type="match status" value="1"/>
</dbReference>
<feature type="binding site" evidence="2">
    <location>
        <position position="108"/>
    </location>
    <ligand>
        <name>Mn(2+)</name>
        <dbReference type="ChEBI" id="CHEBI:29035"/>
        <label>2</label>
    </ligand>
</feature>
<dbReference type="Gene3D" id="3.30.70.360">
    <property type="match status" value="1"/>
</dbReference>
<dbReference type="SUPFAM" id="SSF53187">
    <property type="entry name" value="Zn-dependent exopeptidases"/>
    <property type="match status" value="1"/>
</dbReference>